<accession>A0A9P8AAR9</accession>
<dbReference type="GO" id="GO:0070006">
    <property type="term" value="F:metalloaminopeptidase activity"/>
    <property type="evidence" value="ECO:0007669"/>
    <property type="project" value="InterPro"/>
</dbReference>
<dbReference type="GO" id="GO:0006508">
    <property type="term" value="P:proteolysis"/>
    <property type="evidence" value="ECO:0007669"/>
    <property type="project" value="UniProtKB-KW"/>
</dbReference>
<reference evidence="6" key="1">
    <citation type="submission" date="2021-07" db="EMBL/GenBank/DDBJ databases">
        <title>Draft genome of Mortierella alpina, strain LL118, isolated from an aspen leaf litter sample.</title>
        <authorList>
            <person name="Yang S."/>
            <person name="Vinatzer B.A."/>
        </authorList>
    </citation>
    <scope>NUCLEOTIDE SEQUENCE</scope>
    <source>
        <strain evidence="6">LL118</strain>
    </source>
</reference>
<comment type="caution">
    <text evidence="6">The sequence shown here is derived from an EMBL/GenBank/DDBJ whole genome shotgun (WGS) entry which is preliminary data.</text>
</comment>
<dbReference type="SUPFAM" id="SSF53187">
    <property type="entry name" value="Zn-dependent exopeptidases"/>
    <property type="match status" value="1"/>
</dbReference>
<dbReference type="PANTHER" id="PTHR11963">
    <property type="entry name" value="LEUCINE AMINOPEPTIDASE-RELATED"/>
    <property type="match status" value="1"/>
</dbReference>
<proteinExistence type="inferred from homology"/>
<evidence type="ECO:0000256" key="2">
    <source>
        <dbReference type="ARBA" id="ARBA00022438"/>
    </source>
</evidence>
<evidence type="ECO:0000256" key="3">
    <source>
        <dbReference type="ARBA" id="ARBA00022670"/>
    </source>
</evidence>
<dbReference type="PRINTS" id="PR00481">
    <property type="entry name" value="LAMNOPPTDASE"/>
</dbReference>
<evidence type="ECO:0000259" key="5">
    <source>
        <dbReference type="PROSITE" id="PS00631"/>
    </source>
</evidence>
<dbReference type="EMBL" id="JAIFTL010000039">
    <property type="protein sequence ID" value="KAG9325482.1"/>
    <property type="molecule type" value="Genomic_DNA"/>
</dbReference>
<keyword evidence="3" id="KW-0645">Protease</keyword>
<dbReference type="InterPro" id="IPR000819">
    <property type="entry name" value="Peptidase_M17_C"/>
</dbReference>
<evidence type="ECO:0000256" key="1">
    <source>
        <dbReference type="ARBA" id="ARBA00009528"/>
    </source>
</evidence>
<dbReference type="PROSITE" id="PS00631">
    <property type="entry name" value="CYTOSOL_AP"/>
    <property type="match status" value="1"/>
</dbReference>
<feature type="domain" description="Cytosol aminopeptidase" evidence="5">
    <location>
        <begin position="356"/>
        <end position="363"/>
    </location>
</feature>
<dbReference type="Gene3D" id="3.40.630.10">
    <property type="entry name" value="Zn peptidases"/>
    <property type="match status" value="1"/>
</dbReference>
<name>A0A9P8AAR9_MORAP</name>
<gene>
    <name evidence="6" type="ORF">KVV02_007513</name>
</gene>
<comment type="similarity">
    <text evidence="1">Belongs to the peptidase M17 family.</text>
</comment>
<organism evidence="6 7">
    <name type="scientific">Mortierella alpina</name>
    <name type="common">Oleaginous fungus</name>
    <name type="synonym">Mortierella renispora</name>
    <dbReference type="NCBI Taxonomy" id="64518"/>
    <lineage>
        <taxon>Eukaryota</taxon>
        <taxon>Fungi</taxon>
        <taxon>Fungi incertae sedis</taxon>
        <taxon>Mucoromycota</taxon>
        <taxon>Mortierellomycotina</taxon>
        <taxon>Mortierellomycetes</taxon>
        <taxon>Mortierellales</taxon>
        <taxon>Mortierellaceae</taxon>
        <taxon>Mortierella</taxon>
    </lineage>
</organism>
<keyword evidence="2" id="KW-0031">Aminopeptidase</keyword>
<protein>
    <recommendedName>
        <fullName evidence="5">Cytosol aminopeptidase domain-containing protein</fullName>
    </recommendedName>
</protein>
<dbReference type="InterPro" id="IPR011356">
    <property type="entry name" value="Leucine_aapep/pepB"/>
</dbReference>
<dbReference type="GO" id="GO:0005737">
    <property type="term" value="C:cytoplasm"/>
    <property type="evidence" value="ECO:0007669"/>
    <property type="project" value="InterPro"/>
</dbReference>
<sequence>MTLALPSIVSASSADLASTTQQFDAVVAVYPTVSDELLSAFGSLSAHSAVDKSFGSSLAFVPDQNVAGGRLILAPTGSLSGDSDDVRKFQEVTKAAMKRALAAGAVAPLFYFPTKIDSQDEDYARFIEVSLLGALAACFDPIDVREHYEKINKNHYTVQKIGVLANGSEFTPERLAFVNAVEIGRRVAKDLGSPNCERMTPIKFAEYLETYFKSQAAIKMTVIKDIDLIEKEYPLLHAVARCSLSVPRHFPRVVKFEYKSDEPSQVKENLYFVGKGVTYDTGGADIKAGGVMRGMSRDKCGAAAVAGFMATVAELKPKHVNVTAILSLVRNSVGSNAYVSDEVIYSRAGQRVLVGNTDAEGRMVMTDPLCECKERVLAERKSGSYIPSRLFTVATLTGMFFLWIKIQNVCHAIRAYGPYGICLDNGPARKANISTRIQVGGHILGDPFEISTLRREDYACVAPGAASEDVVQANDKASTATARGHQYPMAFMAIASGLNLYGLDKEKKDQIAYTHVDVAGSAEEYSSVGYSLSEVTGNPVPAFASTFLL</sequence>
<dbReference type="AlphaFoldDB" id="A0A9P8AAR9"/>
<evidence type="ECO:0000313" key="7">
    <source>
        <dbReference type="Proteomes" id="UP000717515"/>
    </source>
</evidence>
<dbReference type="Proteomes" id="UP000717515">
    <property type="component" value="Unassembled WGS sequence"/>
</dbReference>
<dbReference type="GO" id="GO:0030145">
    <property type="term" value="F:manganese ion binding"/>
    <property type="evidence" value="ECO:0007669"/>
    <property type="project" value="InterPro"/>
</dbReference>
<keyword evidence="4" id="KW-0378">Hydrolase</keyword>
<evidence type="ECO:0000256" key="4">
    <source>
        <dbReference type="ARBA" id="ARBA00022801"/>
    </source>
</evidence>
<evidence type="ECO:0000313" key="6">
    <source>
        <dbReference type="EMBL" id="KAG9325482.1"/>
    </source>
</evidence>
<dbReference type="PANTHER" id="PTHR11963:SF48">
    <property type="entry name" value="DIPEPTIDASE B, ISOFORM A"/>
    <property type="match status" value="1"/>
</dbReference>
<dbReference type="Pfam" id="PF00883">
    <property type="entry name" value="Peptidase_M17"/>
    <property type="match status" value="1"/>
</dbReference>